<evidence type="ECO:0000256" key="1">
    <source>
        <dbReference type="SAM" id="MobiDB-lite"/>
    </source>
</evidence>
<dbReference type="RefSeq" id="XP_005765619.1">
    <property type="nucleotide sequence ID" value="XM_005765562.1"/>
</dbReference>
<reference evidence="4" key="1">
    <citation type="journal article" date="2013" name="Nature">
        <title>Pan genome of the phytoplankton Emiliania underpins its global distribution.</title>
        <authorList>
            <person name="Read B.A."/>
            <person name="Kegel J."/>
            <person name="Klute M.J."/>
            <person name="Kuo A."/>
            <person name="Lefebvre S.C."/>
            <person name="Maumus F."/>
            <person name="Mayer C."/>
            <person name="Miller J."/>
            <person name="Monier A."/>
            <person name="Salamov A."/>
            <person name="Young J."/>
            <person name="Aguilar M."/>
            <person name="Claverie J.M."/>
            <person name="Frickenhaus S."/>
            <person name="Gonzalez K."/>
            <person name="Herman E.K."/>
            <person name="Lin Y.C."/>
            <person name="Napier J."/>
            <person name="Ogata H."/>
            <person name="Sarno A.F."/>
            <person name="Shmutz J."/>
            <person name="Schroeder D."/>
            <person name="de Vargas C."/>
            <person name="Verret F."/>
            <person name="von Dassow P."/>
            <person name="Valentin K."/>
            <person name="Van de Peer Y."/>
            <person name="Wheeler G."/>
            <person name="Dacks J.B."/>
            <person name="Delwiche C.F."/>
            <person name="Dyhrman S.T."/>
            <person name="Glockner G."/>
            <person name="John U."/>
            <person name="Richards T."/>
            <person name="Worden A.Z."/>
            <person name="Zhang X."/>
            <person name="Grigoriev I.V."/>
            <person name="Allen A.E."/>
            <person name="Bidle K."/>
            <person name="Borodovsky M."/>
            <person name="Bowler C."/>
            <person name="Brownlee C."/>
            <person name="Cock J.M."/>
            <person name="Elias M."/>
            <person name="Gladyshev V.N."/>
            <person name="Groth M."/>
            <person name="Guda C."/>
            <person name="Hadaegh A."/>
            <person name="Iglesias-Rodriguez M.D."/>
            <person name="Jenkins J."/>
            <person name="Jones B.M."/>
            <person name="Lawson T."/>
            <person name="Leese F."/>
            <person name="Lindquist E."/>
            <person name="Lobanov A."/>
            <person name="Lomsadze A."/>
            <person name="Malik S.B."/>
            <person name="Marsh M.E."/>
            <person name="Mackinder L."/>
            <person name="Mock T."/>
            <person name="Mueller-Roeber B."/>
            <person name="Pagarete A."/>
            <person name="Parker M."/>
            <person name="Probert I."/>
            <person name="Quesneville H."/>
            <person name="Raines C."/>
            <person name="Rensing S.A."/>
            <person name="Riano-Pachon D.M."/>
            <person name="Richier S."/>
            <person name="Rokitta S."/>
            <person name="Shiraiwa Y."/>
            <person name="Soanes D.M."/>
            <person name="van der Giezen M."/>
            <person name="Wahlund T.M."/>
            <person name="Williams B."/>
            <person name="Wilson W."/>
            <person name="Wolfe G."/>
            <person name="Wurch L.L."/>
        </authorList>
    </citation>
    <scope>NUCLEOTIDE SEQUENCE</scope>
</reference>
<dbReference type="SUPFAM" id="SSF57262">
    <property type="entry name" value="Leech antihemostatic proteins"/>
    <property type="match status" value="1"/>
</dbReference>
<dbReference type="PaxDb" id="2903-EOD13190"/>
<evidence type="ECO:0000313" key="4">
    <source>
        <dbReference type="Proteomes" id="UP000013827"/>
    </source>
</evidence>
<dbReference type="PROSITE" id="PS51252">
    <property type="entry name" value="ANTISTASIN"/>
    <property type="match status" value="1"/>
</dbReference>
<dbReference type="Pfam" id="PF02822">
    <property type="entry name" value="Antistasin"/>
    <property type="match status" value="1"/>
</dbReference>
<accession>A0A0D3IPK5</accession>
<dbReference type="AlphaFoldDB" id="A0A0D3IPK5"/>
<dbReference type="EnsemblProtists" id="EOD13190">
    <property type="protein sequence ID" value="EOD13190"/>
    <property type="gene ID" value="EMIHUDRAFT_437202"/>
</dbReference>
<dbReference type="HOGENOM" id="CLU_910407_0_0_1"/>
<proteinExistence type="predicted"/>
<dbReference type="InterPro" id="IPR004094">
    <property type="entry name" value="Antistasin-like"/>
</dbReference>
<dbReference type="KEGG" id="ehx:EMIHUDRAFT_437202"/>
<dbReference type="Gene3D" id="2.10.22.10">
    <property type="entry name" value="Antistasin, domain 1"/>
    <property type="match status" value="1"/>
</dbReference>
<feature type="compositionally biased region" description="Low complexity" evidence="1">
    <location>
        <begin position="249"/>
        <end position="263"/>
    </location>
</feature>
<dbReference type="InterPro" id="IPR011061">
    <property type="entry name" value="Hirudin/antistatin"/>
</dbReference>
<feature type="compositionally biased region" description="Pro residues" evidence="1">
    <location>
        <begin position="82"/>
        <end position="124"/>
    </location>
</feature>
<name>A0A0D3IPK5_EMIH1</name>
<feature type="region of interest" description="Disordered" evidence="1">
    <location>
        <begin position="67"/>
        <end position="130"/>
    </location>
</feature>
<organism evidence="3 4">
    <name type="scientific">Emiliania huxleyi (strain CCMP1516)</name>
    <dbReference type="NCBI Taxonomy" id="280463"/>
    <lineage>
        <taxon>Eukaryota</taxon>
        <taxon>Haptista</taxon>
        <taxon>Haptophyta</taxon>
        <taxon>Prymnesiophyceae</taxon>
        <taxon>Isochrysidales</taxon>
        <taxon>Noelaerhabdaceae</taxon>
        <taxon>Emiliania</taxon>
    </lineage>
</organism>
<dbReference type="GeneID" id="17259326"/>
<evidence type="ECO:0000259" key="2">
    <source>
        <dbReference type="PROSITE" id="PS51252"/>
    </source>
</evidence>
<dbReference type="PANTHER" id="PTHR23330">
    <property type="entry name" value="P300 TRANSCRIPTIONAL COFACTOR JMY-RELATED"/>
    <property type="match status" value="1"/>
</dbReference>
<reference evidence="3" key="2">
    <citation type="submission" date="2024-10" db="UniProtKB">
        <authorList>
            <consortium name="EnsemblProtists"/>
        </authorList>
    </citation>
    <scope>IDENTIFICATION</scope>
</reference>
<protein>
    <recommendedName>
        <fullName evidence="2">Antistasin-like domain-containing protein</fullName>
    </recommendedName>
</protein>
<keyword evidence="4" id="KW-1185">Reference proteome</keyword>
<feature type="compositionally biased region" description="Basic and acidic residues" evidence="1">
    <location>
        <begin position="234"/>
        <end position="243"/>
    </location>
</feature>
<feature type="domain" description="Antistasin-like" evidence="2">
    <location>
        <begin position="146"/>
        <end position="171"/>
    </location>
</feature>
<dbReference type="GO" id="GO:0004867">
    <property type="term" value="F:serine-type endopeptidase inhibitor activity"/>
    <property type="evidence" value="ECO:0007669"/>
    <property type="project" value="InterPro"/>
</dbReference>
<dbReference type="PANTHER" id="PTHR23330:SF9">
    <property type="entry name" value="PROLINE-RICH PROTEIN 11"/>
    <property type="match status" value="1"/>
</dbReference>
<dbReference type="Proteomes" id="UP000013827">
    <property type="component" value="Unassembled WGS sequence"/>
</dbReference>
<sequence length="306" mass="31475">MITSLPPSSTTRPSAWRVAAALLAATGAAVLFASASRDANFLRHYNEADASSRLASMLAMMRAPSTASSSPHYAYTERERPPPPPSPLPPPPPSPPPPLPPPPSPLPPPPPPLPLTASPMPPTASPAEDRFGFDAEKADGAEKAACAEVMCMIYCEHGFRQGEDGCPMCECEVGGDLASQSGLLGDLSPGEEDGGLSESGGWEMPGLAGIAGDISLLRGAGLTSEEGAAPGVPVERDAPERPRVHPRYAPAKAAGEEAAAGEAAADDTAQAFAARHGLSAAALTELEELLGSRCKEPPSPTWPSWP</sequence>
<feature type="region of interest" description="Disordered" evidence="1">
    <location>
        <begin position="225"/>
        <end position="263"/>
    </location>
</feature>
<evidence type="ECO:0000313" key="3">
    <source>
        <dbReference type="EnsemblProtists" id="EOD13190"/>
    </source>
</evidence>